<accession>A0A9N7V4R8</accession>
<organism evidence="2 3">
    <name type="scientific">Pleuronectes platessa</name>
    <name type="common">European plaice</name>
    <dbReference type="NCBI Taxonomy" id="8262"/>
    <lineage>
        <taxon>Eukaryota</taxon>
        <taxon>Metazoa</taxon>
        <taxon>Chordata</taxon>
        <taxon>Craniata</taxon>
        <taxon>Vertebrata</taxon>
        <taxon>Euteleostomi</taxon>
        <taxon>Actinopterygii</taxon>
        <taxon>Neopterygii</taxon>
        <taxon>Teleostei</taxon>
        <taxon>Neoteleostei</taxon>
        <taxon>Acanthomorphata</taxon>
        <taxon>Carangaria</taxon>
        <taxon>Pleuronectiformes</taxon>
        <taxon>Pleuronectoidei</taxon>
        <taxon>Pleuronectidae</taxon>
        <taxon>Pleuronectes</taxon>
    </lineage>
</organism>
<comment type="caution">
    <text evidence="2">The sequence shown here is derived from an EMBL/GenBank/DDBJ whole genome shotgun (WGS) entry which is preliminary data.</text>
</comment>
<dbReference type="AlphaFoldDB" id="A0A9N7V4R8"/>
<dbReference type="Proteomes" id="UP001153269">
    <property type="component" value="Unassembled WGS sequence"/>
</dbReference>
<keyword evidence="3" id="KW-1185">Reference proteome</keyword>
<evidence type="ECO:0000313" key="2">
    <source>
        <dbReference type="EMBL" id="CAB1442841.1"/>
    </source>
</evidence>
<sequence length="123" mass="13521">MWRRGRSPDQPWRIEFQSAGLFNDPSSDTPPGSRACDPERPCVHIPACRRSQALNSLQAPPLRGPGQGRDPSLGSPGREEPHHRYLGGADRVEEEVWSVPGEGRATPFVREEREHGSTGSTGN</sequence>
<evidence type="ECO:0000313" key="3">
    <source>
        <dbReference type="Proteomes" id="UP001153269"/>
    </source>
</evidence>
<evidence type="ECO:0000256" key="1">
    <source>
        <dbReference type="SAM" id="MobiDB-lite"/>
    </source>
</evidence>
<feature type="region of interest" description="Disordered" evidence="1">
    <location>
        <begin position="18"/>
        <end position="38"/>
    </location>
</feature>
<feature type="region of interest" description="Disordered" evidence="1">
    <location>
        <begin position="53"/>
        <end position="123"/>
    </location>
</feature>
<reference evidence="2" key="1">
    <citation type="submission" date="2020-03" db="EMBL/GenBank/DDBJ databases">
        <authorList>
            <person name="Weist P."/>
        </authorList>
    </citation>
    <scope>NUCLEOTIDE SEQUENCE</scope>
</reference>
<dbReference type="EMBL" id="CADEAL010002935">
    <property type="protein sequence ID" value="CAB1442841.1"/>
    <property type="molecule type" value="Genomic_DNA"/>
</dbReference>
<name>A0A9N7V4R8_PLEPL</name>
<gene>
    <name evidence="2" type="ORF">PLEPLA_LOCUS30560</name>
</gene>
<protein>
    <submittedName>
        <fullName evidence="2">Uncharacterized protein</fullName>
    </submittedName>
</protein>
<proteinExistence type="predicted"/>